<organism evidence="2 3">
    <name type="scientific">Gossypium arboreum</name>
    <name type="common">Tree cotton</name>
    <name type="synonym">Gossypium nanking</name>
    <dbReference type="NCBI Taxonomy" id="29729"/>
    <lineage>
        <taxon>Eukaryota</taxon>
        <taxon>Viridiplantae</taxon>
        <taxon>Streptophyta</taxon>
        <taxon>Embryophyta</taxon>
        <taxon>Tracheophyta</taxon>
        <taxon>Spermatophyta</taxon>
        <taxon>Magnoliopsida</taxon>
        <taxon>eudicotyledons</taxon>
        <taxon>Gunneridae</taxon>
        <taxon>Pentapetalae</taxon>
        <taxon>rosids</taxon>
        <taxon>malvids</taxon>
        <taxon>Malvales</taxon>
        <taxon>Malvaceae</taxon>
        <taxon>Malvoideae</taxon>
        <taxon>Gossypium</taxon>
    </lineage>
</organism>
<dbReference type="PANTHER" id="PTHR31342:SF41">
    <property type="entry name" value="OS08G0129600 PROTEIN"/>
    <property type="match status" value="1"/>
</dbReference>
<keyword evidence="3" id="KW-1185">Reference proteome</keyword>
<dbReference type="GO" id="GO:0072699">
    <property type="term" value="P:protein localization to cortical microtubule cytoskeleton"/>
    <property type="evidence" value="ECO:0007669"/>
    <property type="project" value="TreeGrafter"/>
</dbReference>
<dbReference type="InterPro" id="IPR040265">
    <property type="entry name" value="CHUP1/IPGA1-like"/>
</dbReference>
<sequence length="84" mass="9743">MDVMIKQGTVKLGKRYMKRIAMEVQLKATMEKDDPSMDYMLLQGVKFAFRIHQFAGGFDDETMHAFVELKNLVDLLSNNQQTKK</sequence>
<dbReference type="EMBL" id="KN437479">
    <property type="protein sequence ID" value="KHG26603.1"/>
    <property type="molecule type" value="Genomic_DNA"/>
</dbReference>
<protein>
    <submittedName>
        <fullName evidence="2">Protein CHUP1, chloroplastic-like protein</fullName>
    </submittedName>
</protein>
<dbReference type="Proteomes" id="UP000032142">
    <property type="component" value="Unassembled WGS sequence"/>
</dbReference>
<evidence type="ECO:0000256" key="1">
    <source>
        <dbReference type="ARBA" id="ARBA00023054"/>
    </source>
</evidence>
<dbReference type="GO" id="GO:0055028">
    <property type="term" value="C:cortical microtubule"/>
    <property type="evidence" value="ECO:0007669"/>
    <property type="project" value="TreeGrafter"/>
</dbReference>
<evidence type="ECO:0000313" key="2">
    <source>
        <dbReference type="EMBL" id="KHG26603.1"/>
    </source>
</evidence>
<dbReference type="PANTHER" id="PTHR31342">
    <property type="entry name" value="PROTEIN CHUP1, CHLOROPLASTIC"/>
    <property type="match status" value="1"/>
</dbReference>
<evidence type="ECO:0000313" key="3">
    <source>
        <dbReference type="Proteomes" id="UP000032142"/>
    </source>
</evidence>
<name>A0A0B0PJG5_GOSAR</name>
<accession>A0A0B0PJG5</accession>
<gene>
    <name evidence="2" type="ORF">F383_05655</name>
</gene>
<keyword evidence="1" id="KW-0175">Coiled coil</keyword>
<dbReference type="AlphaFoldDB" id="A0A0B0PJG5"/>
<proteinExistence type="predicted"/>
<reference evidence="3" key="1">
    <citation type="submission" date="2014-09" db="EMBL/GenBank/DDBJ databases">
        <authorList>
            <person name="Mudge J."/>
            <person name="Ramaraj T."/>
            <person name="Lindquist I.E."/>
            <person name="Bharti A.K."/>
            <person name="Sundararajan A."/>
            <person name="Cameron C.T."/>
            <person name="Woodward J.E."/>
            <person name="May G.D."/>
            <person name="Brubaker C."/>
            <person name="Broadhvest J."/>
            <person name="Wilkins T.A."/>
        </authorList>
    </citation>
    <scope>NUCLEOTIDE SEQUENCE</scope>
    <source>
        <strain evidence="3">cv. AKA8401</strain>
    </source>
</reference>